<dbReference type="Gene3D" id="3.20.20.70">
    <property type="entry name" value="Aldolase class I"/>
    <property type="match status" value="2"/>
</dbReference>
<dbReference type="SFLD" id="SFLDG01064">
    <property type="entry name" value="F420__menaquinone_cofactor_bio"/>
    <property type="match status" value="2"/>
</dbReference>
<name>A0A381QHX0_9ZZZZ</name>
<proteinExistence type="inferred from homology"/>
<comment type="pathway">
    <text evidence="3">Cofactor biosynthesis; coenzyme F0 biosynthesis.</text>
</comment>
<evidence type="ECO:0000256" key="6">
    <source>
        <dbReference type="ARBA" id="ARBA00012126"/>
    </source>
</evidence>
<comment type="catalytic activity">
    <reaction evidence="16">
        <text>5-amino-6-(D-ribitylamino)uracil + L-tyrosine + S-adenosyl-L-methionine = 5-amino-5-(4-hydroxybenzyl)-6-(D-ribitylimino)-5,6-dihydrouracil + 2-iminoacetate + 5'-deoxyadenosine + L-methionine + H(+)</text>
        <dbReference type="Rhea" id="RHEA:55200"/>
        <dbReference type="ChEBI" id="CHEBI:15378"/>
        <dbReference type="ChEBI" id="CHEBI:15934"/>
        <dbReference type="ChEBI" id="CHEBI:17319"/>
        <dbReference type="ChEBI" id="CHEBI:57844"/>
        <dbReference type="ChEBI" id="CHEBI:58315"/>
        <dbReference type="ChEBI" id="CHEBI:59789"/>
        <dbReference type="ChEBI" id="CHEBI:77846"/>
        <dbReference type="ChEBI" id="CHEBI:85936"/>
        <dbReference type="EC" id="2.5.1.147"/>
    </reaction>
</comment>
<evidence type="ECO:0000256" key="1">
    <source>
        <dbReference type="ARBA" id="ARBA00001966"/>
    </source>
</evidence>
<keyword evidence="15" id="KW-0456">Lyase</keyword>
<feature type="domain" description="Radical SAM core" evidence="18">
    <location>
        <begin position="455"/>
        <end position="693"/>
    </location>
</feature>
<accession>A0A381QHX0</accession>
<dbReference type="SMART" id="SM00729">
    <property type="entry name" value="Elp3"/>
    <property type="match status" value="2"/>
</dbReference>
<dbReference type="PANTHER" id="PTHR43076:SF1">
    <property type="entry name" value="LIPOYL SYNTHASE 2"/>
    <property type="match status" value="1"/>
</dbReference>
<dbReference type="InterPro" id="IPR007197">
    <property type="entry name" value="rSAM"/>
</dbReference>
<dbReference type="Pfam" id="PF04055">
    <property type="entry name" value="Radical_SAM"/>
    <property type="match status" value="2"/>
</dbReference>
<dbReference type="HAMAP" id="MF_01612">
    <property type="entry name" value="FO_synth_sub2"/>
    <property type="match status" value="1"/>
</dbReference>
<comment type="function">
    <text evidence="2">Catalyzes the radical-mediated synthesis of 7,8-didemethyl-8-hydroxy-5-deazariboflavin (FO) from 5-amino-6-(D-ribitylamino)uracil and L-tyrosine.</text>
</comment>
<dbReference type="SUPFAM" id="SSF102114">
    <property type="entry name" value="Radical SAM enzymes"/>
    <property type="match status" value="2"/>
</dbReference>
<evidence type="ECO:0000256" key="15">
    <source>
        <dbReference type="ARBA" id="ARBA00023239"/>
    </source>
</evidence>
<dbReference type="SFLD" id="SFLDS00029">
    <property type="entry name" value="Radical_SAM"/>
    <property type="match status" value="2"/>
</dbReference>
<comment type="catalytic activity">
    <reaction evidence="17">
        <text>5-amino-5-(4-hydroxybenzyl)-6-(D-ribitylimino)-5,6-dihydrouracil + S-adenosyl-L-methionine = 7,8-didemethyl-8-hydroxy-5-deazariboflavin + 5'-deoxyadenosine + L-methionine + NH4(+) + H(+)</text>
        <dbReference type="Rhea" id="RHEA:55204"/>
        <dbReference type="ChEBI" id="CHEBI:15378"/>
        <dbReference type="ChEBI" id="CHEBI:17319"/>
        <dbReference type="ChEBI" id="CHEBI:28938"/>
        <dbReference type="ChEBI" id="CHEBI:57844"/>
        <dbReference type="ChEBI" id="CHEBI:59789"/>
        <dbReference type="ChEBI" id="CHEBI:59904"/>
        <dbReference type="ChEBI" id="CHEBI:85936"/>
        <dbReference type="EC" id="4.3.1.32"/>
    </reaction>
</comment>
<dbReference type="SFLD" id="SFLDF00294">
    <property type="entry name" value="7_8-didemethyl-8-hydroxy-5-dea"/>
    <property type="match status" value="1"/>
</dbReference>
<dbReference type="SFLD" id="SFLDG01389">
    <property type="entry name" value="menaquinone_synthsis_involved"/>
    <property type="match status" value="1"/>
</dbReference>
<keyword evidence="11" id="KW-0949">S-adenosyl-L-methionine</keyword>
<comment type="similarity">
    <text evidence="4">In the C-terminal section; belongs to the radical SAM superfamily. CofH family.</text>
</comment>
<sequence length="797" mass="90119">MVKPTRKQTNEYLDLGQSLQLEELLEQASLLRDQSKKVITFSKKVFIPLTMLCRDVCHYCTFAKVPRKLNNPYLRPEEVLNIAQEGKAKQCKEALFTLGEKPELRYQIAKKDLHYLGYQTTLDYLHDMAKLVLEETGLLPHLNPGTMTIEQIRQLREVSPSMGIMLESSAKRLCEKGQPHFGSPDKDPELRLRTIRAAGKASVPLTTGILIGIGETRQERIESLLAIKETHLEFDHIQEIIVQNFIPKADTKMRNTPAPELEELLWTLAMSRIIFGPGMNIQCPPNLNMKALPELIGAGINDWGGVSPVTQDHVNPESPWPELKLLEQATSNAGKKLQERLTIYPEYITAEKDWFDLGLKRSIHELSDSEGYGRHNLWRCGESLQIPETGRAQNWVNNSHLQPHSSIILSVKKARKGQPLDHSEITELFKTRGHRMHYILDHANALRQKTNGDIVSYVITRNINYTNICKYTCHFCAFSKGKTKENLRGKPYLISYDEIADRALEAWQRGATEVCLQGGIHPHFNGNTYLDICRAIKAKIPGIHIHAFSPLEIHHGAMTLGYTVKDFLLMLKEAGLKTMPGTAAEILDDRVRDRICPDKINSARWLEVIATAHEIGINTTSTIMFGHQENISDWATHLLKLRNLQRKTEGITEFIPLPFVSMESPMYKRGHARPGPTFREVLLMHAIARLSLNPLITNIQTSWVKLGQAGAEGCLNAGANDMGGTLMNESISRAAGSIHGQEFTPDKMESFIKSARRIPRLRDTMYNTVNPKILHYQPGIDISQKLQTLLDSPYPQF</sequence>
<evidence type="ECO:0000256" key="16">
    <source>
        <dbReference type="ARBA" id="ARBA00048468"/>
    </source>
</evidence>
<dbReference type="GO" id="GO:0051539">
    <property type="term" value="F:4 iron, 4 sulfur cluster binding"/>
    <property type="evidence" value="ECO:0007669"/>
    <property type="project" value="UniProtKB-KW"/>
</dbReference>
<dbReference type="HAMAP" id="MF_01611">
    <property type="entry name" value="FO_synth_sub1"/>
    <property type="match status" value="1"/>
</dbReference>
<dbReference type="NCBIfam" id="TIGR00423">
    <property type="entry name" value="CofH family radical SAM protein"/>
    <property type="match status" value="1"/>
</dbReference>
<reference evidence="19" key="1">
    <citation type="submission" date="2018-05" db="EMBL/GenBank/DDBJ databases">
        <authorList>
            <person name="Lanie J.A."/>
            <person name="Ng W.-L."/>
            <person name="Kazmierczak K.M."/>
            <person name="Andrzejewski T.M."/>
            <person name="Davidsen T.M."/>
            <person name="Wayne K.J."/>
            <person name="Tettelin H."/>
            <person name="Glass J.I."/>
            <person name="Rusch D."/>
            <person name="Podicherti R."/>
            <person name="Tsui H.-C.T."/>
            <person name="Winkler M.E."/>
        </authorList>
    </citation>
    <scope>NUCLEOTIDE SEQUENCE</scope>
</reference>
<keyword evidence="12" id="KW-0479">Metal-binding</keyword>
<evidence type="ECO:0000256" key="8">
    <source>
        <dbReference type="ARBA" id="ARBA00022220"/>
    </source>
</evidence>
<dbReference type="EC" id="4.3.1.32" evidence="6"/>
<comment type="similarity">
    <text evidence="5">In the N-terminal section; belongs to the radical SAM superfamily. CofG family.</text>
</comment>
<dbReference type="InterPro" id="IPR058240">
    <property type="entry name" value="rSAM_sf"/>
</dbReference>
<gene>
    <name evidence="19" type="ORF">METZ01_LOCUS31404</name>
</gene>
<evidence type="ECO:0000256" key="14">
    <source>
        <dbReference type="ARBA" id="ARBA00023014"/>
    </source>
</evidence>
<dbReference type="NCBIfam" id="NF005609">
    <property type="entry name" value="PRK07360.1"/>
    <property type="match status" value="1"/>
</dbReference>
<dbReference type="InterPro" id="IPR019939">
    <property type="entry name" value="CofG_family"/>
</dbReference>
<dbReference type="NCBIfam" id="NF004884">
    <property type="entry name" value="PRK06245.1"/>
    <property type="match status" value="1"/>
</dbReference>
<keyword evidence="9" id="KW-0004">4Fe-4S</keyword>
<keyword evidence="13" id="KW-0408">Iron</keyword>
<evidence type="ECO:0000313" key="19">
    <source>
        <dbReference type="EMBL" id="SUZ78550.1"/>
    </source>
</evidence>
<dbReference type="SFLD" id="SFLDF00343">
    <property type="entry name" value="aminofutalosine_synthase_(mqnE"/>
    <property type="match status" value="1"/>
</dbReference>
<evidence type="ECO:0000256" key="13">
    <source>
        <dbReference type="ARBA" id="ARBA00023004"/>
    </source>
</evidence>
<dbReference type="InterPro" id="IPR019940">
    <property type="entry name" value="CofH_family"/>
</dbReference>
<keyword evidence="14" id="KW-0411">Iron-sulfur</keyword>
<dbReference type="EMBL" id="UINC01001358">
    <property type="protein sequence ID" value="SUZ78550.1"/>
    <property type="molecule type" value="Genomic_DNA"/>
</dbReference>
<dbReference type="NCBIfam" id="TIGR03550">
    <property type="entry name" value="F420_cofG"/>
    <property type="match status" value="1"/>
</dbReference>
<dbReference type="InterPro" id="IPR045567">
    <property type="entry name" value="CofH/MnqC-like_C"/>
</dbReference>
<organism evidence="19">
    <name type="scientific">marine metagenome</name>
    <dbReference type="NCBI Taxonomy" id="408172"/>
    <lineage>
        <taxon>unclassified sequences</taxon>
        <taxon>metagenomes</taxon>
        <taxon>ecological metagenomes</taxon>
    </lineage>
</organism>
<dbReference type="CDD" id="cd01335">
    <property type="entry name" value="Radical_SAM"/>
    <property type="match status" value="2"/>
</dbReference>
<dbReference type="GO" id="GO:0046872">
    <property type="term" value="F:metal ion binding"/>
    <property type="evidence" value="ECO:0007669"/>
    <property type="project" value="UniProtKB-KW"/>
</dbReference>
<dbReference type="SFLD" id="SFLDG01388">
    <property type="entry name" value="7_8-didemethyl-8-hydroxy-5-dea"/>
    <property type="match status" value="2"/>
</dbReference>
<keyword evidence="10" id="KW-0808">Transferase</keyword>
<comment type="cofactor">
    <cofactor evidence="1">
        <name>[4Fe-4S] cluster</name>
        <dbReference type="ChEBI" id="CHEBI:49883"/>
    </cofactor>
</comment>
<evidence type="ECO:0000256" key="4">
    <source>
        <dbReference type="ARBA" id="ARBA00010051"/>
    </source>
</evidence>
<dbReference type="PANTHER" id="PTHR43076">
    <property type="entry name" value="FO SYNTHASE (COFH)"/>
    <property type="match status" value="1"/>
</dbReference>
<protein>
    <recommendedName>
        <fullName evidence="8">FO synthase</fullName>
        <ecNumber evidence="7">2.5.1.147</ecNumber>
        <ecNumber evidence="6">4.3.1.32</ecNumber>
    </recommendedName>
</protein>
<dbReference type="EC" id="2.5.1.147" evidence="7"/>
<evidence type="ECO:0000256" key="12">
    <source>
        <dbReference type="ARBA" id="ARBA00022723"/>
    </source>
</evidence>
<dbReference type="Pfam" id="PF19288">
    <property type="entry name" value="CofH_C"/>
    <property type="match status" value="1"/>
</dbReference>
<dbReference type="NCBIfam" id="TIGR03551">
    <property type="entry name" value="F420_cofH"/>
    <property type="match status" value="1"/>
</dbReference>
<evidence type="ECO:0000256" key="9">
    <source>
        <dbReference type="ARBA" id="ARBA00022485"/>
    </source>
</evidence>
<dbReference type="PROSITE" id="PS51918">
    <property type="entry name" value="RADICAL_SAM"/>
    <property type="match status" value="2"/>
</dbReference>
<evidence type="ECO:0000256" key="3">
    <source>
        <dbReference type="ARBA" id="ARBA00004712"/>
    </source>
</evidence>
<dbReference type="GO" id="GO:0044689">
    <property type="term" value="F:7,8-didemethyl-8-hydroxy-5-deazariboflavin synthase activity"/>
    <property type="evidence" value="ECO:0007669"/>
    <property type="project" value="UniProtKB-EC"/>
</dbReference>
<dbReference type="AlphaFoldDB" id="A0A381QHX0"/>
<dbReference type="GO" id="GO:0141093">
    <property type="term" value="F:5-amino-6-(D-ribitylamino)uracil--L-tyrosine 4-hydroxyphenyl transferase activity"/>
    <property type="evidence" value="ECO:0007669"/>
    <property type="project" value="UniProtKB-EC"/>
</dbReference>
<evidence type="ECO:0000256" key="11">
    <source>
        <dbReference type="ARBA" id="ARBA00022691"/>
    </source>
</evidence>
<dbReference type="InterPro" id="IPR006638">
    <property type="entry name" value="Elp3/MiaA/NifB-like_rSAM"/>
</dbReference>
<feature type="domain" description="Radical SAM core" evidence="18">
    <location>
        <begin position="39"/>
        <end position="284"/>
    </location>
</feature>
<dbReference type="InterPro" id="IPR020050">
    <property type="entry name" value="FO_synthase_su2"/>
</dbReference>
<evidence type="ECO:0000256" key="17">
    <source>
        <dbReference type="ARBA" id="ARBA00048974"/>
    </source>
</evidence>
<evidence type="ECO:0000256" key="2">
    <source>
        <dbReference type="ARBA" id="ARBA00003692"/>
    </source>
</evidence>
<evidence type="ECO:0000256" key="7">
    <source>
        <dbReference type="ARBA" id="ARBA00012289"/>
    </source>
</evidence>
<dbReference type="InterPro" id="IPR034405">
    <property type="entry name" value="F420"/>
</dbReference>
<dbReference type="InterPro" id="IPR013785">
    <property type="entry name" value="Aldolase_TIM"/>
</dbReference>
<dbReference type="UniPathway" id="UPA00072"/>
<evidence type="ECO:0000259" key="18">
    <source>
        <dbReference type="PROSITE" id="PS51918"/>
    </source>
</evidence>
<evidence type="ECO:0000256" key="10">
    <source>
        <dbReference type="ARBA" id="ARBA00022679"/>
    </source>
</evidence>
<evidence type="ECO:0000256" key="5">
    <source>
        <dbReference type="ARBA" id="ARBA00010826"/>
    </source>
</evidence>